<dbReference type="GO" id="GO:0000721">
    <property type="term" value="F:(R,R)-butanediol dehydrogenase activity"/>
    <property type="evidence" value="ECO:0007669"/>
    <property type="project" value="TreeGrafter"/>
</dbReference>
<dbReference type="Gene3D" id="3.90.180.10">
    <property type="entry name" value="Medium-chain alcohol dehydrogenases, catalytic domain"/>
    <property type="match status" value="1"/>
</dbReference>
<dbReference type="SUPFAM" id="SSF51735">
    <property type="entry name" value="NAD(P)-binding Rossmann-fold domains"/>
    <property type="match status" value="1"/>
</dbReference>
<gene>
    <name evidence="7" type="ORF">AJ79_06853</name>
</gene>
<dbReference type="InterPro" id="IPR020843">
    <property type="entry name" value="ER"/>
</dbReference>
<evidence type="ECO:0000256" key="4">
    <source>
        <dbReference type="ARBA" id="ARBA00022833"/>
    </source>
</evidence>
<evidence type="ECO:0000256" key="1">
    <source>
        <dbReference type="ARBA" id="ARBA00001947"/>
    </source>
</evidence>
<dbReference type="OrthoDB" id="3941538at2759"/>
<feature type="domain" description="Enoyl reductase (ER)" evidence="6">
    <location>
        <begin position="10"/>
        <end position="353"/>
    </location>
</feature>
<dbReference type="GO" id="GO:0046872">
    <property type="term" value="F:metal ion binding"/>
    <property type="evidence" value="ECO:0007669"/>
    <property type="project" value="UniProtKB-KW"/>
</dbReference>
<name>A0A2B7X938_9EURO</name>
<sequence length="360" mass="38977">MRAARFYAAGDIRIEDVDPPQASEDKVLVEIEWCGICGTDLNEYLNGPYVIPNEKRGPHHLTGEMLPITMGHEFSGRVVRAPSTSSLVPGQPVVADPRFYCSSCTACTKPATNVCKYFGFLGLSGRGGGLSELVAVNPEMLYPLPDNVDLAAAALIEPLAVAWHAIRRSGIQDFKDIPILVIGAGPVGVSTVFALKAEGANMIIVSETAASRREFLADVVYDALDPTKVDVGSKCRELTCGDGVGIVFDCAGVQTGFEAGCDSLRVHGIYVNLAIPKAPARLPFEHFIPKELTFKTFLAYDDIDFKEVVAAFSAGRFEGVERMITRRVPLEDIVDKGFKELTQNLGDHIKIMATPKKSNK</sequence>
<dbReference type="InterPro" id="IPR013154">
    <property type="entry name" value="ADH-like_N"/>
</dbReference>
<evidence type="ECO:0000313" key="8">
    <source>
        <dbReference type="Proteomes" id="UP000223968"/>
    </source>
</evidence>
<dbReference type="InterPro" id="IPR011032">
    <property type="entry name" value="GroES-like_sf"/>
</dbReference>
<dbReference type="Pfam" id="PF08240">
    <property type="entry name" value="ADH_N"/>
    <property type="match status" value="1"/>
</dbReference>
<dbReference type="Proteomes" id="UP000223968">
    <property type="component" value="Unassembled WGS sequence"/>
</dbReference>
<dbReference type="Pfam" id="PF00107">
    <property type="entry name" value="ADH_zinc_N"/>
    <property type="match status" value="1"/>
</dbReference>
<comment type="cofactor">
    <cofactor evidence="1">
        <name>Zn(2+)</name>
        <dbReference type="ChEBI" id="CHEBI:29105"/>
    </cofactor>
</comment>
<evidence type="ECO:0000313" key="7">
    <source>
        <dbReference type="EMBL" id="PGH05242.1"/>
    </source>
</evidence>
<dbReference type="GO" id="GO:0005737">
    <property type="term" value="C:cytoplasm"/>
    <property type="evidence" value="ECO:0007669"/>
    <property type="project" value="TreeGrafter"/>
</dbReference>
<dbReference type="PANTHER" id="PTHR43161">
    <property type="entry name" value="SORBITOL DEHYDROGENASE"/>
    <property type="match status" value="1"/>
</dbReference>
<proteinExistence type="inferred from homology"/>
<dbReference type="AlphaFoldDB" id="A0A2B7X938"/>
<dbReference type="EMBL" id="PDNB01000127">
    <property type="protein sequence ID" value="PGH05242.1"/>
    <property type="molecule type" value="Genomic_DNA"/>
</dbReference>
<dbReference type="CDD" id="cd08233">
    <property type="entry name" value="butanediol_DH_like"/>
    <property type="match status" value="1"/>
</dbReference>
<organism evidence="7 8">
    <name type="scientific">Helicocarpus griseus UAMH5409</name>
    <dbReference type="NCBI Taxonomy" id="1447875"/>
    <lineage>
        <taxon>Eukaryota</taxon>
        <taxon>Fungi</taxon>
        <taxon>Dikarya</taxon>
        <taxon>Ascomycota</taxon>
        <taxon>Pezizomycotina</taxon>
        <taxon>Eurotiomycetes</taxon>
        <taxon>Eurotiomycetidae</taxon>
        <taxon>Onygenales</taxon>
        <taxon>Ajellomycetaceae</taxon>
        <taxon>Helicocarpus</taxon>
    </lineage>
</organism>
<evidence type="ECO:0000256" key="5">
    <source>
        <dbReference type="ARBA" id="ARBA00023002"/>
    </source>
</evidence>
<dbReference type="InterPro" id="IPR013149">
    <property type="entry name" value="ADH-like_C"/>
</dbReference>
<dbReference type="InterPro" id="IPR036291">
    <property type="entry name" value="NAD(P)-bd_dom_sf"/>
</dbReference>
<dbReference type="SMART" id="SM00829">
    <property type="entry name" value="PKS_ER"/>
    <property type="match status" value="1"/>
</dbReference>
<accession>A0A2B7X938</accession>
<dbReference type="STRING" id="1447875.A0A2B7X938"/>
<keyword evidence="3" id="KW-0479">Metal-binding</keyword>
<protein>
    <recommendedName>
        <fullName evidence="6">Enoyl reductase (ER) domain-containing protein</fullName>
    </recommendedName>
</protein>
<dbReference type="Gene3D" id="3.40.50.720">
    <property type="entry name" value="NAD(P)-binding Rossmann-like Domain"/>
    <property type="match status" value="1"/>
</dbReference>
<comment type="similarity">
    <text evidence="2">Belongs to the zinc-containing alcohol dehydrogenase family.</text>
</comment>
<reference evidence="7 8" key="1">
    <citation type="submission" date="2017-10" db="EMBL/GenBank/DDBJ databases">
        <title>Comparative genomics in systemic dimorphic fungi from Ajellomycetaceae.</title>
        <authorList>
            <person name="Munoz J.F."/>
            <person name="Mcewen J.G."/>
            <person name="Clay O.K."/>
            <person name="Cuomo C.A."/>
        </authorList>
    </citation>
    <scope>NUCLEOTIDE SEQUENCE [LARGE SCALE GENOMIC DNA]</scope>
    <source>
        <strain evidence="7 8">UAMH5409</strain>
    </source>
</reference>
<comment type="caution">
    <text evidence="7">The sequence shown here is derived from an EMBL/GenBank/DDBJ whole genome shotgun (WGS) entry which is preliminary data.</text>
</comment>
<dbReference type="GO" id="GO:0034079">
    <property type="term" value="P:butanediol biosynthetic process"/>
    <property type="evidence" value="ECO:0007669"/>
    <property type="project" value="TreeGrafter"/>
</dbReference>
<evidence type="ECO:0000259" key="6">
    <source>
        <dbReference type="SMART" id="SM00829"/>
    </source>
</evidence>
<evidence type="ECO:0000256" key="2">
    <source>
        <dbReference type="ARBA" id="ARBA00008072"/>
    </source>
</evidence>
<keyword evidence="5" id="KW-0560">Oxidoreductase</keyword>
<evidence type="ECO:0000256" key="3">
    <source>
        <dbReference type="ARBA" id="ARBA00022723"/>
    </source>
</evidence>
<dbReference type="PANTHER" id="PTHR43161:SF23">
    <property type="entry name" value="(R,R)-BUTANEDIOL DEHYDROGENASE-RELATED"/>
    <property type="match status" value="1"/>
</dbReference>
<dbReference type="SUPFAM" id="SSF50129">
    <property type="entry name" value="GroES-like"/>
    <property type="match status" value="1"/>
</dbReference>
<keyword evidence="4" id="KW-0862">Zinc</keyword>
<keyword evidence="8" id="KW-1185">Reference proteome</keyword>